<dbReference type="AlphaFoldDB" id="A0A382WNB8"/>
<protein>
    <submittedName>
        <fullName evidence="1">Uncharacterized protein</fullName>
    </submittedName>
</protein>
<sequence>VIAEVPQGPILRRELNILGVGQAKTAGMQEVITHIDETTE</sequence>
<proteinExistence type="predicted"/>
<accession>A0A382WNB8</accession>
<feature type="non-terminal residue" evidence="1">
    <location>
        <position position="1"/>
    </location>
</feature>
<dbReference type="EMBL" id="UINC01161234">
    <property type="protein sequence ID" value="SVD60302.1"/>
    <property type="molecule type" value="Genomic_DNA"/>
</dbReference>
<evidence type="ECO:0000313" key="1">
    <source>
        <dbReference type="EMBL" id="SVD60302.1"/>
    </source>
</evidence>
<reference evidence="1" key="1">
    <citation type="submission" date="2018-05" db="EMBL/GenBank/DDBJ databases">
        <authorList>
            <person name="Lanie J.A."/>
            <person name="Ng W.-L."/>
            <person name="Kazmierczak K.M."/>
            <person name="Andrzejewski T.M."/>
            <person name="Davidsen T.M."/>
            <person name="Wayne K.J."/>
            <person name="Tettelin H."/>
            <person name="Glass J.I."/>
            <person name="Rusch D."/>
            <person name="Podicherti R."/>
            <person name="Tsui H.-C.T."/>
            <person name="Winkler M.E."/>
        </authorList>
    </citation>
    <scope>NUCLEOTIDE SEQUENCE</scope>
</reference>
<gene>
    <name evidence="1" type="ORF">METZ01_LOCUS413156</name>
</gene>
<feature type="non-terminal residue" evidence="1">
    <location>
        <position position="40"/>
    </location>
</feature>
<name>A0A382WNB8_9ZZZZ</name>
<organism evidence="1">
    <name type="scientific">marine metagenome</name>
    <dbReference type="NCBI Taxonomy" id="408172"/>
    <lineage>
        <taxon>unclassified sequences</taxon>
        <taxon>metagenomes</taxon>
        <taxon>ecological metagenomes</taxon>
    </lineage>
</organism>